<feature type="compositionally biased region" description="Acidic residues" evidence="1">
    <location>
        <begin position="740"/>
        <end position="751"/>
    </location>
</feature>
<evidence type="ECO:0000259" key="2">
    <source>
        <dbReference type="PROSITE" id="PS51294"/>
    </source>
</evidence>
<feature type="compositionally biased region" description="Low complexity" evidence="1">
    <location>
        <begin position="827"/>
        <end position="849"/>
    </location>
</feature>
<feature type="compositionally biased region" description="Basic and acidic residues" evidence="1">
    <location>
        <begin position="674"/>
        <end position="687"/>
    </location>
</feature>
<comment type="caution">
    <text evidence="3">The sequence shown here is derived from an EMBL/GenBank/DDBJ whole genome shotgun (WGS) entry which is preliminary data.</text>
</comment>
<protein>
    <recommendedName>
        <fullName evidence="2">HTH myb-type domain-containing protein</fullName>
    </recommendedName>
</protein>
<dbReference type="EMBL" id="JAQIZZ010000006">
    <property type="protein sequence ID" value="KAJ5538247.1"/>
    <property type="molecule type" value="Genomic_DNA"/>
</dbReference>
<dbReference type="CDD" id="cd11660">
    <property type="entry name" value="SANT_TRF"/>
    <property type="match status" value="1"/>
</dbReference>
<evidence type="ECO:0000256" key="1">
    <source>
        <dbReference type="SAM" id="MobiDB-lite"/>
    </source>
</evidence>
<feature type="region of interest" description="Disordered" evidence="1">
    <location>
        <begin position="410"/>
        <end position="868"/>
    </location>
</feature>
<dbReference type="InterPro" id="IPR017930">
    <property type="entry name" value="Myb_dom"/>
</dbReference>
<evidence type="ECO:0000313" key="4">
    <source>
        <dbReference type="Proteomes" id="UP001220324"/>
    </source>
</evidence>
<feature type="compositionally biased region" description="Polar residues" evidence="1">
    <location>
        <begin position="527"/>
        <end position="542"/>
    </location>
</feature>
<keyword evidence="4" id="KW-1185">Reference proteome</keyword>
<dbReference type="AlphaFoldDB" id="A0AAD6CT20"/>
<gene>
    <name evidence="3" type="ORF">N7494_007726</name>
</gene>
<organism evidence="3 4">
    <name type="scientific">Penicillium frequentans</name>
    <dbReference type="NCBI Taxonomy" id="3151616"/>
    <lineage>
        <taxon>Eukaryota</taxon>
        <taxon>Fungi</taxon>
        <taxon>Dikarya</taxon>
        <taxon>Ascomycota</taxon>
        <taxon>Pezizomycotina</taxon>
        <taxon>Eurotiomycetes</taxon>
        <taxon>Eurotiomycetidae</taxon>
        <taxon>Eurotiales</taxon>
        <taxon>Aspergillaceae</taxon>
        <taxon>Penicillium</taxon>
    </lineage>
</organism>
<evidence type="ECO:0000313" key="3">
    <source>
        <dbReference type="EMBL" id="KAJ5538247.1"/>
    </source>
</evidence>
<dbReference type="Proteomes" id="UP001220324">
    <property type="component" value="Unassembled WGS sequence"/>
</dbReference>
<feature type="compositionally biased region" description="Basic and acidic residues" evidence="1">
    <location>
        <begin position="720"/>
        <end position="731"/>
    </location>
</feature>
<feature type="compositionally biased region" description="Acidic residues" evidence="1">
    <location>
        <begin position="92"/>
        <end position="106"/>
    </location>
</feature>
<sequence>MAGAGPVGPTPPRRVTRSQSQNEGPSYQKVTLKGTRNIRTGKAVANELNTVTEDTPISSRQTSISKNGSPEISGTPEPTEENGNISGTTFLEADDLDSDDDDEASDDPITMLDELPDLQQAASSLMNLLVSNQSDPIGIVNAAKRMRVAGLGSKENKRLKSHCKKLVERMKQYGDLPFVDVSHIRSLIPSIAAGGDYQPWSPSPTLHSANCARLAFEVLLSTADSESAKQVVESLNSQFPAPFLDHFTKGSESNPIGSSAAEKAAWELALEIRTQYFIMEFERRQNEKGFEPNQLLRSIFYDDSRHEGGELDSRWLRGFDLVAAFKDENECLPDRYHDAVLDRIGELELDLFDDDGAPNSKGLRAAFSWQRFSVRTARFLHARDKEIRRDLKVQANFDDVHDLLERKIKGETTPDEEHEEHVEQESSISNADESSLQVSLLDDQSPVKSQSVRQTSQSAQQRSFATETTFSNSPQKSAGQPSPVRDEPIRQMSQAQQRSFATETTLSGSSQKSAGQPSPVRDEPIRQMSQAQQRSFATETTFSGSPQPSVGQPSLGKQPTASHSHRRKSVKSQYLNMDNVARLKQRLSSVTSSSFRPESRLAAPDIARNEDTTSDQHGDDYTHDSTNDFFDLSGNPDESTTPPRSARTRQVSYNPSHQFDTPGPSRLRAPPLTGDEHENDQTTEKLGEGQSVQTPQRTIFDRQRSAIRVSPIDDEAESQSVERRPAQTKKLDSKKRPREETDDEESGDEFEQDARTANVDAKRAAKPPPKKRVPPREERYTGDSASEADQQLQQQLMASSQAVPVSQSSPRQSTAVSSSMPPPPLPRTSVVPVPRAASPSSAQAPVESSWAARNVSGRQLPGKGGKWSQAEDDRLLQLMAIHGTSWATILREDSICPESDGGPVFALRQRSQVDIKDRARVLKRRMTKAGQPLPPGLSKASKVSY</sequence>
<feature type="domain" description="HTH myb-type" evidence="2">
    <location>
        <begin position="863"/>
        <end position="892"/>
    </location>
</feature>
<accession>A0AAD6CT20</accession>
<dbReference type="SUPFAM" id="SSF46689">
    <property type="entry name" value="Homeodomain-like"/>
    <property type="match status" value="1"/>
</dbReference>
<feature type="compositionally biased region" description="Polar residues" evidence="1">
    <location>
        <begin position="636"/>
        <end position="659"/>
    </location>
</feature>
<feature type="region of interest" description="Disordered" evidence="1">
    <location>
        <begin position="1"/>
        <end position="109"/>
    </location>
</feature>
<feature type="compositionally biased region" description="Polar residues" evidence="1">
    <location>
        <begin position="586"/>
        <end position="596"/>
    </location>
</feature>
<feature type="compositionally biased region" description="Polar residues" evidence="1">
    <location>
        <begin position="47"/>
        <end position="72"/>
    </location>
</feature>
<feature type="compositionally biased region" description="Polar residues" evidence="1">
    <location>
        <begin position="491"/>
        <end position="516"/>
    </location>
</feature>
<feature type="compositionally biased region" description="Low complexity" evidence="1">
    <location>
        <begin position="434"/>
        <end position="444"/>
    </location>
</feature>
<name>A0AAD6CT20_9EURO</name>
<feature type="compositionally biased region" description="Low complexity" evidence="1">
    <location>
        <begin position="783"/>
        <end position="810"/>
    </location>
</feature>
<feature type="compositionally biased region" description="Polar residues" evidence="1">
    <location>
        <begin position="446"/>
        <end position="480"/>
    </location>
</feature>
<dbReference type="Gene3D" id="1.10.10.60">
    <property type="entry name" value="Homeodomain-like"/>
    <property type="match status" value="1"/>
</dbReference>
<feature type="compositionally biased region" description="Polar residues" evidence="1">
    <location>
        <begin position="18"/>
        <end position="29"/>
    </location>
</feature>
<dbReference type="PROSITE" id="PS51294">
    <property type="entry name" value="HTH_MYB"/>
    <property type="match status" value="1"/>
</dbReference>
<feature type="region of interest" description="Disordered" evidence="1">
    <location>
        <begin position="926"/>
        <end position="945"/>
    </location>
</feature>
<dbReference type="InterPro" id="IPR009057">
    <property type="entry name" value="Homeodomain-like_sf"/>
</dbReference>
<reference evidence="3 4" key="1">
    <citation type="journal article" date="2023" name="IMA Fungus">
        <title>Comparative genomic study of the Penicillium genus elucidates a diverse pangenome and 15 lateral gene transfer events.</title>
        <authorList>
            <person name="Petersen C."/>
            <person name="Sorensen T."/>
            <person name="Nielsen M.R."/>
            <person name="Sondergaard T.E."/>
            <person name="Sorensen J.L."/>
            <person name="Fitzpatrick D.A."/>
            <person name="Frisvad J.C."/>
            <person name="Nielsen K.L."/>
        </authorList>
    </citation>
    <scope>NUCLEOTIDE SEQUENCE [LARGE SCALE GENOMIC DNA]</scope>
    <source>
        <strain evidence="3 4">IBT 35679</strain>
    </source>
</reference>
<dbReference type="InterPro" id="IPR001005">
    <property type="entry name" value="SANT/Myb"/>
</dbReference>
<proteinExistence type="predicted"/>
<dbReference type="SMART" id="SM00717">
    <property type="entry name" value="SANT"/>
    <property type="match status" value="1"/>
</dbReference>
<feature type="compositionally biased region" description="Low complexity" evidence="1">
    <location>
        <begin position="543"/>
        <end position="554"/>
    </location>
</feature>
<feature type="compositionally biased region" description="Basic and acidic residues" evidence="1">
    <location>
        <begin position="607"/>
        <end position="626"/>
    </location>
</feature>
<feature type="compositionally biased region" description="Basic residues" evidence="1">
    <location>
        <begin position="764"/>
        <end position="773"/>
    </location>
</feature>